<comment type="cofactor">
    <cofactor evidence="4">
        <name>Zn(2+)</name>
        <dbReference type="ChEBI" id="CHEBI:29105"/>
    </cofactor>
    <text evidence="4">Binds 2 Zn(2+) ions.</text>
</comment>
<dbReference type="PANTHER" id="PTHR10151:SF120">
    <property type="entry name" value="BIS(5'-ADENOSYL)-TRIPHOSPHATASE"/>
    <property type="match status" value="1"/>
</dbReference>
<dbReference type="InterPro" id="IPR017850">
    <property type="entry name" value="Alkaline_phosphatase_core_sf"/>
</dbReference>
<dbReference type="Pfam" id="PF01663">
    <property type="entry name" value="Phosphodiest"/>
    <property type="match status" value="1"/>
</dbReference>
<dbReference type="InterPro" id="IPR002591">
    <property type="entry name" value="Phosphodiest/P_Trfase"/>
</dbReference>
<sequence>MRLSVFTAFAAAASLAAPAVAQPKAAPPRLIIAISVDQLSADLFDTYRPHFTGGFKRLVDQGVTFVNGYQSHAETETCPGHSTLLTGHHPGVTGVIANNWINQGAPRADKKVYCAEDEAAPGSTFQNYQVSPVHLKVPTLGELLKARDPRSRNVAVAGKDRTAVMMSGARVDQRWYWNGKDWVSDLKDAPVPATLPRFRAAFAAQFAQARPPLVPPPLCQARATPYQLTPTLTVGNGTLGRAAGDEEGMRTSPEHDGAVLALAAGLASELNLGRGPAPDVLAVGLSATDRVGHSYGWGGQEMCLHLLALDRELGDFLSVMDRRGVPYAVVLSADHGAADLPERLRAQGDTRAQRADPALGADAMGKVIAADLGLSRPALLGDGIGGAVWLDREIEPSRRPAVLAAALARYRAHPQVETVITAEESARLPMPTGDSSRWTLAQRVRAGFDPQRSGDFYLVLKAGVATKTRPTKGGVASHGLPWDYDRRVPILFVAPGHKPASPTAAADTVDILPTVASWIGLKLAPGSVDGVCRSEAATCR</sequence>
<keyword evidence="4" id="KW-0862">Zinc</keyword>
<dbReference type="Proteomes" id="UP001501310">
    <property type="component" value="Unassembled WGS sequence"/>
</dbReference>
<feature type="signal peptide" evidence="5">
    <location>
        <begin position="1"/>
        <end position="21"/>
    </location>
</feature>
<dbReference type="InterPro" id="IPR026263">
    <property type="entry name" value="Alkaline_phosphatase_prok"/>
</dbReference>
<comment type="function">
    <text evidence="4">Alkaline phosphatase with broad substrate specificity.</text>
</comment>
<dbReference type="RefSeq" id="WP_344710223.1">
    <property type="nucleotide sequence ID" value="NZ_BAAAZD010000002.1"/>
</dbReference>
<evidence type="ECO:0000313" key="7">
    <source>
        <dbReference type="Proteomes" id="UP001501310"/>
    </source>
</evidence>
<keyword evidence="3 5" id="KW-0732">Signal</keyword>
<evidence type="ECO:0000256" key="2">
    <source>
        <dbReference type="ARBA" id="ARBA00022723"/>
    </source>
</evidence>
<dbReference type="PANTHER" id="PTHR10151">
    <property type="entry name" value="ECTONUCLEOTIDE PYROPHOSPHATASE/PHOSPHODIESTERASE"/>
    <property type="match status" value="1"/>
</dbReference>
<feature type="chain" id="PRO_5046222726" description="Alkaline phosphatase" evidence="5">
    <location>
        <begin position="22"/>
        <end position="540"/>
    </location>
</feature>
<dbReference type="PIRSF" id="PIRSF031924">
    <property type="entry name" value="Pi-irrepressible_AP"/>
    <property type="match status" value="1"/>
</dbReference>
<keyword evidence="2 4" id="KW-0479">Metal-binding</keyword>
<dbReference type="SUPFAM" id="SSF53649">
    <property type="entry name" value="Alkaline phosphatase-like"/>
    <property type="match status" value="1"/>
</dbReference>
<evidence type="ECO:0000256" key="5">
    <source>
        <dbReference type="SAM" id="SignalP"/>
    </source>
</evidence>
<proteinExistence type="predicted"/>
<comment type="caution">
    <text evidence="6">The sequence shown here is derived from an EMBL/GenBank/DDBJ whole genome shotgun (WGS) entry which is preliminary data.</text>
</comment>
<keyword evidence="1" id="KW-0597">Phosphoprotein</keyword>
<dbReference type="Gene3D" id="3.40.720.10">
    <property type="entry name" value="Alkaline Phosphatase, subunit A"/>
    <property type="match status" value="1"/>
</dbReference>
<evidence type="ECO:0000256" key="1">
    <source>
        <dbReference type="ARBA" id="ARBA00022553"/>
    </source>
</evidence>
<organism evidence="6 7">
    <name type="scientific">Sphingomonas humi</name>
    <dbReference type="NCBI Taxonomy" id="335630"/>
    <lineage>
        <taxon>Bacteria</taxon>
        <taxon>Pseudomonadati</taxon>
        <taxon>Pseudomonadota</taxon>
        <taxon>Alphaproteobacteria</taxon>
        <taxon>Sphingomonadales</taxon>
        <taxon>Sphingomonadaceae</taxon>
        <taxon>Sphingomonas</taxon>
    </lineage>
</organism>
<name>A0ABP7S760_9SPHN</name>
<keyword evidence="7" id="KW-1185">Reference proteome</keyword>
<evidence type="ECO:0000256" key="4">
    <source>
        <dbReference type="PIRNR" id="PIRNR031924"/>
    </source>
</evidence>
<dbReference type="EC" id="3.1.3.1" evidence="4"/>
<evidence type="ECO:0000256" key="3">
    <source>
        <dbReference type="ARBA" id="ARBA00022729"/>
    </source>
</evidence>
<accession>A0ABP7S760</accession>
<comment type="catalytic activity">
    <reaction evidence="4">
        <text>a phosphate monoester + H2O = an alcohol + phosphate</text>
        <dbReference type="Rhea" id="RHEA:15017"/>
        <dbReference type="ChEBI" id="CHEBI:15377"/>
        <dbReference type="ChEBI" id="CHEBI:30879"/>
        <dbReference type="ChEBI" id="CHEBI:43474"/>
        <dbReference type="ChEBI" id="CHEBI:67140"/>
        <dbReference type="EC" id="3.1.3.1"/>
    </reaction>
</comment>
<gene>
    <name evidence="6" type="primary">phoY</name>
    <name evidence="6" type="ORF">GCM10022211_21010</name>
</gene>
<evidence type="ECO:0000313" key="6">
    <source>
        <dbReference type="EMBL" id="GAA4007493.1"/>
    </source>
</evidence>
<reference evidence="7" key="1">
    <citation type="journal article" date="2019" name="Int. J. Syst. Evol. Microbiol.">
        <title>The Global Catalogue of Microorganisms (GCM) 10K type strain sequencing project: providing services to taxonomists for standard genome sequencing and annotation.</title>
        <authorList>
            <consortium name="The Broad Institute Genomics Platform"/>
            <consortium name="The Broad Institute Genome Sequencing Center for Infectious Disease"/>
            <person name="Wu L."/>
            <person name="Ma J."/>
        </authorList>
    </citation>
    <scope>NUCLEOTIDE SEQUENCE [LARGE SCALE GENOMIC DNA]</scope>
    <source>
        <strain evidence="7">JCM 16603</strain>
    </source>
</reference>
<dbReference type="EMBL" id="BAAAZD010000002">
    <property type="protein sequence ID" value="GAA4007493.1"/>
    <property type="molecule type" value="Genomic_DNA"/>
</dbReference>
<dbReference type="Gene3D" id="3.30.1360.150">
    <property type="match status" value="1"/>
</dbReference>
<protein>
    <recommendedName>
        <fullName evidence="4">Alkaline phosphatase</fullName>
        <ecNumber evidence="4">3.1.3.1</ecNumber>
    </recommendedName>
</protein>